<evidence type="ECO:0000313" key="2">
    <source>
        <dbReference type="Proteomes" id="UP000821866"/>
    </source>
</evidence>
<name>A0A9J6F020_RHIMP</name>
<proteinExistence type="predicted"/>
<comment type="caution">
    <text evidence="1">The sequence shown here is derived from an EMBL/GenBank/DDBJ whole genome shotgun (WGS) entry which is preliminary data.</text>
</comment>
<reference evidence="1" key="2">
    <citation type="submission" date="2021-09" db="EMBL/GenBank/DDBJ databases">
        <authorList>
            <person name="Jia N."/>
            <person name="Wang J."/>
            <person name="Shi W."/>
            <person name="Du L."/>
            <person name="Sun Y."/>
            <person name="Zhan W."/>
            <person name="Jiang J."/>
            <person name="Wang Q."/>
            <person name="Zhang B."/>
            <person name="Ji P."/>
            <person name="Sakyi L.B."/>
            <person name="Cui X."/>
            <person name="Yuan T."/>
            <person name="Jiang B."/>
            <person name="Yang W."/>
            <person name="Lam T.T.-Y."/>
            <person name="Chang Q."/>
            <person name="Ding S."/>
            <person name="Wang X."/>
            <person name="Zhu J."/>
            <person name="Ruan X."/>
            <person name="Zhao L."/>
            <person name="Wei J."/>
            <person name="Que T."/>
            <person name="Du C."/>
            <person name="Cheng J."/>
            <person name="Dai P."/>
            <person name="Han X."/>
            <person name="Huang E."/>
            <person name="Gao Y."/>
            <person name="Liu J."/>
            <person name="Shao H."/>
            <person name="Ye R."/>
            <person name="Li L."/>
            <person name="Wei W."/>
            <person name="Wang X."/>
            <person name="Wang C."/>
            <person name="Huo Q."/>
            <person name="Li W."/>
            <person name="Guo W."/>
            <person name="Chen H."/>
            <person name="Chen S."/>
            <person name="Zhou L."/>
            <person name="Zhou L."/>
            <person name="Ni X."/>
            <person name="Tian J."/>
            <person name="Zhou Y."/>
            <person name="Sheng Y."/>
            <person name="Liu T."/>
            <person name="Pan Y."/>
            <person name="Xia L."/>
            <person name="Li J."/>
            <person name="Zhao F."/>
            <person name="Cao W."/>
        </authorList>
    </citation>
    <scope>NUCLEOTIDE SEQUENCE</scope>
    <source>
        <strain evidence="1">Rmic-2018</strain>
        <tissue evidence="1">Larvae</tissue>
    </source>
</reference>
<accession>A0A9J6F020</accession>
<dbReference type="EMBL" id="JABSTU010000001">
    <property type="protein sequence ID" value="KAH8039821.1"/>
    <property type="molecule type" value="Genomic_DNA"/>
</dbReference>
<dbReference type="Proteomes" id="UP000821866">
    <property type="component" value="Chromosome 1"/>
</dbReference>
<sequence>MNKRRRDCFETERKGGASLSILCKPCVPYFVRERVLLRERGKKRGCERRVYRTPPVASGWASGFGSRCLDSAPVQIPLPSGVGRHILTLRVVCYIRERGQNCVCAYLRKELSTTPFGVFARNRLDHAESAPAKERTDKPLYRVTRCLCHERSPRTGHHLRELLSVTEDAVGLIQSARAALSSEITRAQPVGTESSERVLDSVRVGTPAAPAIIRPSERDASTH</sequence>
<dbReference type="AlphaFoldDB" id="A0A9J6F020"/>
<evidence type="ECO:0000313" key="1">
    <source>
        <dbReference type="EMBL" id="KAH8039821.1"/>
    </source>
</evidence>
<protein>
    <submittedName>
        <fullName evidence="1">Uncharacterized protein</fullName>
    </submittedName>
</protein>
<keyword evidence="2" id="KW-1185">Reference proteome</keyword>
<organism evidence="1 2">
    <name type="scientific">Rhipicephalus microplus</name>
    <name type="common">Cattle tick</name>
    <name type="synonym">Boophilus microplus</name>
    <dbReference type="NCBI Taxonomy" id="6941"/>
    <lineage>
        <taxon>Eukaryota</taxon>
        <taxon>Metazoa</taxon>
        <taxon>Ecdysozoa</taxon>
        <taxon>Arthropoda</taxon>
        <taxon>Chelicerata</taxon>
        <taxon>Arachnida</taxon>
        <taxon>Acari</taxon>
        <taxon>Parasitiformes</taxon>
        <taxon>Ixodida</taxon>
        <taxon>Ixodoidea</taxon>
        <taxon>Ixodidae</taxon>
        <taxon>Rhipicephalinae</taxon>
        <taxon>Rhipicephalus</taxon>
        <taxon>Boophilus</taxon>
    </lineage>
</organism>
<reference evidence="1" key="1">
    <citation type="journal article" date="2020" name="Cell">
        <title>Large-Scale Comparative Analyses of Tick Genomes Elucidate Their Genetic Diversity and Vector Capacities.</title>
        <authorList>
            <consortium name="Tick Genome and Microbiome Consortium (TIGMIC)"/>
            <person name="Jia N."/>
            <person name="Wang J."/>
            <person name="Shi W."/>
            <person name="Du L."/>
            <person name="Sun Y."/>
            <person name="Zhan W."/>
            <person name="Jiang J.F."/>
            <person name="Wang Q."/>
            <person name="Zhang B."/>
            <person name="Ji P."/>
            <person name="Bell-Sakyi L."/>
            <person name="Cui X.M."/>
            <person name="Yuan T.T."/>
            <person name="Jiang B.G."/>
            <person name="Yang W.F."/>
            <person name="Lam T.T."/>
            <person name="Chang Q.C."/>
            <person name="Ding S.J."/>
            <person name="Wang X.J."/>
            <person name="Zhu J.G."/>
            <person name="Ruan X.D."/>
            <person name="Zhao L."/>
            <person name="Wei J.T."/>
            <person name="Ye R.Z."/>
            <person name="Que T.C."/>
            <person name="Du C.H."/>
            <person name="Zhou Y.H."/>
            <person name="Cheng J.X."/>
            <person name="Dai P.F."/>
            <person name="Guo W.B."/>
            <person name="Han X.H."/>
            <person name="Huang E.J."/>
            <person name="Li L.F."/>
            <person name="Wei W."/>
            <person name="Gao Y.C."/>
            <person name="Liu J.Z."/>
            <person name="Shao H.Z."/>
            <person name="Wang X."/>
            <person name="Wang C.C."/>
            <person name="Yang T.C."/>
            <person name="Huo Q.B."/>
            <person name="Li W."/>
            <person name="Chen H.Y."/>
            <person name="Chen S.E."/>
            <person name="Zhou L.G."/>
            <person name="Ni X.B."/>
            <person name="Tian J.H."/>
            <person name="Sheng Y."/>
            <person name="Liu T."/>
            <person name="Pan Y.S."/>
            <person name="Xia L.Y."/>
            <person name="Li J."/>
            <person name="Zhao F."/>
            <person name="Cao W.C."/>
        </authorList>
    </citation>
    <scope>NUCLEOTIDE SEQUENCE</scope>
    <source>
        <strain evidence="1">Rmic-2018</strain>
    </source>
</reference>
<gene>
    <name evidence="1" type="ORF">HPB51_009077</name>
</gene>